<evidence type="ECO:0000313" key="3">
    <source>
        <dbReference type="EMBL" id="TWT75357.1"/>
    </source>
</evidence>
<evidence type="ECO:0008006" key="5">
    <source>
        <dbReference type="Google" id="ProtNLM"/>
    </source>
</evidence>
<evidence type="ECO:0000313" key="4">
    <source>
        <dbReference type="Proteomes" id="UP000318053"/>
    </source>
</evidence>
<evidence type="ECO:0000256" key="1">
    <source>
        <dbReference type="SAM" id="MobiDB-lite"/>
    </source>
</evidence>
<proteinExistence type="predicted"/>
<feature type="compositionally biased region" description="Acidic residues" evidence="1">
    <location>
        <begin position="678"/>
        <end position="706"/>
    </location>
</feature>
<name>A0A5C5YKI4_9BACT</name>
<gene>
    <name evidence="3" type="ORF">CA85_06480</name>
</gene>
<feature type="transmembrane region" description="Helical" evidence="2">
    <location>
        <begin position="12"/>
        <end position="28"/>
    </location>
</feature>
<keyword evidence="4" id="KW-1185">Reference proteome</keyword>
<evidence type="ECO:0000256" key="2">
    <source>
        <dbReference type="SAM" id="Phobius"/>
    </source>
</evidence>
<feature type="region of interest" description="Disordered" evidence="1">
    <location>
        <begin position="528"/>
        <end position="706"/>
    </location>
</feature>
<feature type="compositionally biased region" description="Acidic residues" evidence="1">
    <location>
        <begin position="591"/>
        <end position="670"/>
    </location>
</feature>
<feature type="compositionally biased region" description="Basic and acidic residues" evidence="1">
    <location>
        <begin position="528"/>
        <end position="557"/>
    </location>
</feature>
<accession>A0A5C5YKI4</accession>
<sequence length="706" mass="80364">MNRKTQFRRKLIYLAVLVVMLIPLYMLGQPAGGGGDGGGRLAQMRDSFDISESDLGEISPASETMKLASLGMRGVAAAMLWKKSHEYHVLHEWDRLKATLNNILLLQPHFDKVWEFQAHNLAYNVSTEFDDYRQRYEMVREGTEFLTKGVRQNTKAPRLIWYTGWFYGSKLGTADEKEQFRRLFADDDVLHKSLLEQGIPIDGPEALGPYRKPDNWLVGRLWLNSGYDLVEAGIPIRRQTPINFYETGPKWRIRFAEAIEKEGVLNDQAQEAWQRAAEDWQGLGNRSVPTTESFTIKLGQLDELLRRRAEAIAEIRELSGEAYVKAERKLIDSFGPVIKDALLTPPEQRSKSQQSIAEKNQSEIVPNLAEVSRQADPSVRLRVMQLVEVVDDLDERLIKVEGHRKQINYPYWETLTLAEQEERTVNARRLIYEAKQALSQEGELERAIDLYEQSFEQWAEIFDDYPILVIDTSAEDLYDSVRDYMRAIDSDELPEGFPLRTFVEMMGEYGNVDAQVYEQVRNSQREKLEARKQELADEERQREADLMKAEEEEKSAAAEEDSADSEMEAETAEEPTETESTDEKSTAAESAEAEPTEAGEGESAEPESMDEESSEEEPAEEEPADEEPADEEPADEEPADEEPADEESTDEESTDEESTDEESTDEESTDAETAQSEPNEDEPVVEELIDEESTVQDDSEDSPTED</sequence>
<comment type="caution">
    <text evidence="3">The sequence shown here is derived from an EMBL/GenBank/DDBJ whole genome shotgun (WGS) entry which is preliminary data.</text>
</comment>
<keyword evidence="2" id="KW-1133">Transmembrane helix</keyword>
<dbReference type="AlphaFoldDB" id="A0A5C5YKI4"/>
<keyword evidence="2" id="KW-0812">Transmembrane</keyword>
<feature type="compositionally biased region" description="Acidic residues" evidence="1">
    <location>
        <begin position="558"/>
        <end position="580"/>
    </location>
</feature>
<dbReference type="EMBL" id="SJPK01000001">
    <property type="protein sequence ID" value="TWT75357.1"/>
    <property type="molecule type" value="Genomic_DNA"/>
</dbReference>
<dbReference type="RefSeq" id="WP_246112443.1">
    <property type="nucleotide sequence ID" value="NZ_SJPK01000001.1"/>
</dbReference>
<dbReference type="Proteomes" id="UP000318053">
    <property type="component" value="Unassembled WGS sequence"/>
</dbReference>
<keyword evidence="2" id="KW-0472">Membrane</keyword>
<protein>
    <recommendedName>
        <fullName evidence="5">IRE (Iron responsive element)</fullName>
    </recommendedName>
</protein>
<organism evidence="3 4">
    <name type="scientific">Allorhodopirellula solitaria</name>
    <dbReference type="NCBI Taxonomy" id="2527987"/>
    <lineage>
        <taxon>Bacteria</taxon>
        <taxon>Pseudomonadati</taxon>
        <taxon>Planctomycetota</taxon>
        <taxon>Planctomycetia</taxon>
        <taxon>Pirellulales</taxon>
        <taxon>Pirellulaceae</taxon>
        <taxon>Allorhodopirellula</taxon>
    </lineage>
</organism>
<reference evidence="3 4" key="1">
    <citation type="submission" date="2019-02" db="EMBL/GenBank/DDBJ databases">
        <title>Deep-cultivation of Planctomycetes and their phenomic and genomic characterization uncovers novel biology.</title>
        <authorList>
            <person name="Wiegand S."/>
            <person name="Jogler M."/>
            <person name="Boedeker C."/>
            <person name="Pinto D."/>
            <person name="Vollmers J."/>
            <person name="Rivas-Marin E."/>
            <person name="Kohn T."/>
            <person name="Peeters S.H."/>
            <person name="Heuer A."/>
            <person name="Rast P."/>
            <person name="Oberbeckmann S."/>
            <person name="Bunk B."/>
            <person name="Jeske O."/>
            <person name="Meyerdierks A."/>
            <person name="Storesund J.E."/>
            <person name="Kallscheuer N."/>
            <person name="Luecker S."/>
            <person name="Lage O.M."/>
            <person name="Pohl T."/>
            <person name="Merkel B.J."/>
            <person name="Hornburger P."/>
            <person name="Mueller R.-W."/>
            <person name="Bruemmer F."/>
            <person name="Labrenz M."/>
            <person name="Spormann A.M."/>
            <person name="Op Den Camp H."/>
            <person name="Overmann J."/>
            <person name="Amann R."/>
            <person name="Jetten M.S.M."/>
            <person name="Mascher T."/>
            <person name="Medema M.H."/>
            <person name="Devos D.P."/>
            <person name="Kaster A.-K."/>
            <person name="Ovreas L."/>
            <person name="Rohde M."/>
            <person name="Galperin M.Y."/>
            <person name="Jogler C."/>
        </authorList>
    </citation>
    <scope>NUCLEOTIDE SEQUENCE [LARGE SCALE GENOMIC DNA]</scope>
    <source>
        <strain evidence="3 4">CA85</strain>
    </source>
</reference>